<name>A0A6A6UZJ1_9PLEO</name>
<evidence type="ECO:0000313" key="5">
    <source>
        <dbReference type="Proteomes" id="UP000799440"/>
    </source>
</evidence>
<evidence type="ECO:0000259" key="3">
    <source>
        <dbReference type="Pfam" id="PF19031"/>
    </source>
</evidence>
<feature type="domain" description="CCZ1/INTU/HSP4 first Longin" evidence="3">
    <location>
        <begin position="15"/>
        <end position="167"/>
    </location>
</feature>
<dbReference type="Pfam" id="PF19031">
    <property type="entry name" value="Intu_longin_1"/>
    <property type="match status" value="1"/>
</dbReference>
<reference evidence="4" key="1">
    <citation type="journal article" date="2020" name="Stud. Mycol.">
        <title>101 Dothideomycetes genomes: a test case for predicting lifestyles and emergence of pathogens.</title>
        <authorList>
            <person name="Haridas S."/>
            <person name="Albert R."/>
            <person name="Binder M."/>
            <person name="Bloem J."/>
            <person name="Labutti K."/>
            <person name="Salamov A."/>
            <person name="Andreopoulos B."/>
            <person name="Baker S."/>
            <person name="Barry K."/>
            <person name="Bills G."/>
            <person name="Bluhm B."/>
            <person name="Cannon C."/>
            <person name="Castanera R."/>
            <person name="Culley D."/>
            <person name="Daum C."/>
            <person name="Ezra D."/>
            <person name="Gonzalez J."/>
            <person name="Henrissat B."/>
            <person name="Kuo A."/>
            <person name="Liang C."/>
            <person name="Lipzen A."/>
            <person name="Lutzoni F."/>
            <person name="Magnuson J."/>
            <person name="Mondo S."/>
            <person name="Nolan M."/>
            <person name="Ohm R."/>
            <person name="Pangilinan J."/>
            <person name="Park H.-J."/>
            <person name="Ramirez L."/>
            <person name="Alfaro M."/>
            <person name="Sun H."/>
            <person name="Tritt A."/>
            <person name="Yoshinaga Y."/>
            <person name="Zwiers L.-H."/>
            <person name="Turgeon B."/>
            <person name="Goodwin S."/>
            <person name="Spatafora J."/>
            <person name="Crous P."/>
            <person name="Grigoriev I."/>
        </authorList>
    </citation>
    <scope>NUCLEOTIDE SEQUENCE</scope>
    <source>
        <strain evidence="4">CBS 119925</strain>
    </source>
</reference>
<evidence type="ECO:0000256" key="1">
    <source>
        <dbReference type="ARBA" id="ARBA00005352"/>
    </source>
</evidence>
<protein>
    <recommendedName>
        <fullName evidence="3">CCZ1/INTU/HSP4 first Longin domain-containing protein</fullName>
    </recommendedName>
</protein>
<proteinExistence type="inferred from homology"/>
<dbReference type="PANTHER" id="PTHR13056:SF0">
    <property type="entry name" value="VACUOLAR FUSION PROTEIN CCZ1 HOMOLOG-RELATED"/>
    <property type="match status" value="1"/>
</dbReference>
<comment type="similarity">
    <text evidence="1">Belongs to the CCZ1 family.</text>
</comment>
<dbReference type="Proteomes" id="UP000799440">
    <property type="component" value="Unassembled WGS sequence"/>
</dbReference>
<accession>A0A6A6UZJ1</accession>
<dbReference type="AlphaFoldDB" id="A0A6A6UZJ1"/>
<evidence type="ECO:0000313" key="4">
    <source>
        <dbReference type="EMBL" id="KAF2742481.1"/>
    </source>
</evidence>
<feature type="non-terminal residue" evidence="4">
    <location>
        <position position="573"/>
    </location>
</feature>
<dbReference type="PANTHER" id="PTHR13056">
    <property type="entry name" value="VACUOLAR FUSION PROTEIN CCZ1 HOMOLOG-RELATED"/>
    <property type="match status" value="1"/>
</dbReference>
<gene>
    <name evidence="4" type="ORF">M011DRAFT_378211</name>
</gene>
<dbReference type="GO" id="GO:0016192">
    <property type="term" value="P:vesicle-mediated transport"/>
    <property type="evidence" value="ECO:0007669"/>
    <property type="project" value="InterPro"/>
</dbReference>
<dbReference type="OrthoDB" id="240546at2759"/>
<dbReference type="GO" id="GO:0035658">
    <property type="term" value="C:Mon1-Ccz1 complex"/>
    <property type="evidence" value="ECO:0007669"/>
    <property type="project" value="InterPro"/>
</dbReference>
<keyword evidence="5" id="KW-1185">Reference proteome</keyword>
<sequence length="573" mass="62602">MSSNLVPKVIPAKLSFLALYNPSLSSSDETVHDQIVFYYSPAASTRAGNNNGGSKDTRNLREERNKRLREVGLAQGMVGFAQSFSSGDAVDSVETEKSRIVLKELEPGWWVLASIDLTQLPAAGSADPTDGRRSAPGVEYSSREVSPPALLMQQLRRAHSVFLLHHGSSLQSLFSKLGRDRFCNILDRYWTRFASNWDVLLHGSPGLDIFRGMKLAAGGELGMGVGEEEWGSGERDVLEELARRTDGLVDLVVSRFGEPSPLQDSNRTGESRKVSAQWELNPWLGAGRHVSASDGVVFSGVGALSRRSLRDPTSRKGPPPGIPPPIVKAAEASLEKASYNVDVSTGERPPEPVTSLGDNETWMKYLTLGYGTTWGGRRSFSGQQQPLAPGSEVESTPTANLKHVEPEVDQTEEKLRLQVQRENTGYFVIGLKGSLEEEEQGGEDDAEDWNSRIPLRTIHVELVNGTAGSPEHRPFIYTFLFQQSTGSLTLGGFYRNLHTYLSPLQRSLCDNTSPGRVEDRIAAASHPYTTVPSPIRSEVNGEPIYNLVFDPRTLTIHSSVPNIPDPGALLAEG</sequence>
<dbReference type="EMBL" id="MU006608">
    <property type="protein sequence ID" value="KAF2742481.1"/>
    <property type="molecule type" value="Genomic_DNA"/>
</dbReference>
<feature type="region of interest" description="Disordered" evidence="2">
    <location>
        <begin position="379"/>
        <end position="398"/>
    </location>
</feature>
<evidence type="ECO:0000256" key="2">
    <source>
        <dbReference type="SAM" id="MobiDB-lite"/>
    </source>
</evidence>
<dbReference type="InterPro" id="IPR013176">
    <property type="entry name" value="Ccz1"/>
</dbReference>
<dbReference type="InterPro" id="IPR043987">
    <property type="entry name" value="CCZ1/INTU/HSP4_longin_1"/>
</dbReference>
<organism evidence="4 5">
    <name type="scientific">Sporormia fimetaria CBS 119925</name>
    <dbReference type="NCBI Taxonomy" id="1340428"/>
    <lineage>
        <taxon>Eukaryota</taxon>
        <taxon>Fungi</taxon>
        <taxon>Dikarya</taxon>
        <taxon>Ascomycota</taxon>
        <taxon>Pezizomycotina</taxon>
        <taxon>Dothideomycetes</taxon>
        <taxon>Pleosporomycetidae</taxon>
        <taxon>Pleosporales</taxon>
        <taxon>Sporormiaceae</taxon>
        <taxon>Sporormia</taxon>
    </lineage>
</organism>